<dbReference type="Pfam" id="PF18951">
    <property type="entry name" value="DUF5695"/>
    <property type="match status" value="1"/>
</dbReference>
<protein>
    <submittedName>
        <fullName evidence="2">Uncharacterized protein</fullName>
    </submittedName>
</protein>
<dbReference type="HOGENOM" id="CLU_015362_0_0_1"/>
<evidence type="ECO:0000313" key="2">
    <source>
        <dbReference type="EMBL" id="EKM84258.1"/>
    </source>
</evidence>
<dbReference type="OrthoDB" id="2730619at2759"/>
<dbReference type="Proteomes" id="UP000008493">
    <property type="component" value="Unassembled WGS sequence"/>
</dbReference>
<gene>
    <name evidence="2" type="ORF">AGABI1DRAFT_67601</name>
</gene>
<evidence type="ECO:0000256" key="1">
    <source>
        <dbReference type="SAM" id="SignalP"/>
    </source>
</evidence>
<evidence type="ECO:0000313" key="3">
    <source>
        <dbReference type="Proteomes" id="UP000008493"/>
    </source>
</evidence>
<keyword evidence="3" id="KW-1185">Reference proteome</keyword>
<dbReference type="InParanoid" id="K5XL23"/>
<dbReference type="InterPro" id="IPR043750">
    <property type="entry name" value="DUF5695"/>
</dbReference>
<proteinExistence type="predicted"/>
<feature type="chain" id="PRO_5003886489" evidence="1">
    <location>
        <begin position="20"/>
        <end position="902"/>
    </location>
</feature>
<name>K5XL23_AGABU</name>
<dbReference type="eggNOG" id="ENOG502RMX9">
    <property type="taxonomic scope" value="Eukaryota"/>
</dbReference>
<sequence length="902" mass="99753">MRFSKPIYLIPFLFGLADAQLGLSDGFTSFKTSTFSMQLVRDSQTLYSLMPSGSEFDFIPRDKMSQREANGRYHLGDITFRARQVGRSQWVSGDTSTTRRKLTPLSVSGNTLAAANLGPTLPSNSLLDITRRWVDHDGQVQLLFDVKNSQNFAVEIGSLGVPLEFNNIFTDRTGADTNEKCSVFDPYIGQDAGFVQVTPLLGTLPPLVVVPVGKSPLEGWRFLPESPSGAPFYQSQTFEGLYEWQFHTLAWAQNEWSRVTPWNAPTSFTLQPGQTRTYGIEFRMASSIRNIETTLQDAQRPVAVGLPGYILPMDQVGKLFLHNSAASVQSMSVTPSSALSWTSNSDAKTSGWVGFDITAHTWGRSRLSITYSDGSLQTVHYYVTHGATRAIADLGNFLTTAQWFDDASDPFKRSPSVISYDREVDAVVKDDPRAWIPGLSDEAGAGSWLAATMKQYAQPSQAEVTKLEQFVNTVLWGSIQNSDGTFLVPAVFFYEPTLLPNYPYPNDINWRNWWSWDQSASFAIDRGYDYIHVAAAYWAMYRVARNYPSLVHTHDWQWYISKAVLTVSAMSGRRVGFTNFGLMGETVLTLLLDDLKREGLTTNATSVEDAMRDRANDWANERFPYGSEMAWDSTGQEGVYAWTRYFNDTKTATNALNSIIAYQPLIPHWGYNGNARRYWDNIYGGKLMRYERQIHHYGSGLNSLPLISEFQSSPSDIFLLRLGFGGLTGPLSNIDQDGFASASFHSFPDTLKWDGYSGDYGPNFSGHAMGMGTFIINHPDFGWQAFGGNIVAKSPAIQVQVKDSIRRRVYLAPLGTLLTLDAGAFSTVAFNPSTKQVDVTITAAPDGASSAAAAPQGRLLVEQKARISGFNGLKPSGNVPVDAGAFVIRFSSGRGQLTLVPA</sequence>
<reference evidence="3" key="1">
    <citation type="journal article" date="2012" name="Proc. Natl. Acad. Sci. U.S.A.">
        <title>Genome sequence of the button mushroom Agaricus bisporus reveals mechanisms governing adaptation to a humic-rich ecological niche.</title>
        <authorList>
            <person name="Morin E."/>
            <person name="Kohler A."/>
            <person name="Baker A.R."/>
            <person name="Foulongne-Oriol M."/>
            <person name="Lombard V."/>
            <person name="Nagy L.G."/>
            <person name="Ohm R.A."/>
            <person name="Patyshakuliyeva A."/>
            <person name="Brun A."/>
            <person name="Aerts A.L."/>
            <person name="Bailey A.M."/>
            <person name="Billette C."/>
            <person name="Coutinho P.M."/>
            <person name="Deakin G."/>
            <person name="Doddapaneni H."/>
            <person name="Floudas D."/>
            <person name="Grimwood J."/>
            <person name="Hilden K."/>
            <person name="Kuees U."/>
            <person name="LaButti K.M."/>
            <person name="Lapidus A."/>
            <person name="Lindquist E.A."/>
            <person name="Lucas S.M."/>
            <person name="Murat C."/>
            <person name="Riley R.W."/>
            <person name="Salamov A.A."/>
            <person name="Schmutz J."/>
            <person name="Subramanian V."/>
            <person name="Woesten H.A.B."/>
            <person name="Xu J."/>
            <person name="Eastwood D.C."/>
            <person name="Foster G.D."/>
            <person name="Sonnenberg A.S."/>
            <person name="Cullen D."/>
            <person name="de Vries R.P."/>
            <person name="Lundell T."/>
            <person name="Hibbett D.S."/>
            <person name="Henrissat B."/>
            <person name="Burton K.S."/>
            <person name="Kerrigan R.W."/>
            <person name="Challen M.P."/>
            <person name="Grigoriev I.V."/>
            <person name="Martin F."/>
        </authorList>
    </citation>
    <scope>NUCLEOTIDE SEQUENCE [LARGE SCALE GENOMIC DNA]</scope>
    <source>
        <strain evidence="3">JB137-S8 / ATCC MYA-4627 / FGSC 10392</strain>
    </source>
</reference>
<dbReference type="GeneID" id="18830678"/>
<dbReference type="KEGG" id="abp:AGABI1DRAFT67601"/>
<dbReference type="EMBL" id="JH971385">
    <property type="protein sequence ID" value="EKM84258.1"/>
    <property type="molecule type" value="Genomic_DNA"/>
</dbReference>
<accession>K5XL23</accession>
<keyword evidence="1" id="KW-0732">Signal</keyword>
<organism evidence="2 3">
    <name type="scientific">Agaricus bisporus var. burnettii (strain JB137-S8 / ATCC MYA-4627 / FGSC 10392)</name>
    <name type="common">White button mushroom</name>
    <dbReference type="NCBI Taxonomy" id="597362"/>
    <lineage>
        <taxon>Eukaryota</taxon>
        <taxon>Fungi</taxon>
        <taxon>Dikarya</taxon>
        <taxon>Basidiomycota</taxon>
        <taxon>Agaricomycotina</taxon>
        <taxon>Agaricomycetes</taxon>
        <taxon>Agaricomycetidae</taxon>
        <taxon>Agaricales</taxon>
        <taxon>Agaricineae</taxon>
        <taxon>Agaricaceae</taxon>
        <taxon>Agaricus</taxon>
    </lineage>
</organism>
<dbReference type="RefSeq" id="XP_007325225.1">
    <property type="nucleotide sequence ID" value="XM_007325163.1"/>
</dbReference>
<dbReference type="OMA" id="YNYVHPV"/>
<feature type="signal peptide" evidence="1">
    <location>
        <begin position="1"/>
        <end position="19"/>
    </location>
</feature>
<dbReference type="AlphaFoldDB" id="K5XL23"/>